<reference evidence="3" key="1">
    <citation type="journal article" date="2014" name="Int. J. Syst. Evol. Microbiol.">
        <title>Complete genome sequence of Corynebacterium casei LMG S-19264T (=DSM 44701T), isolated from a smear-ripened cheese.</title>
        <authorList>
            <consortium name="US DOE Joint Genome Institute (JGI-PGF)"/>
            <person name="Walter F."/>
            <person name="Albersmeier A."/>
            <person name="Kalinowski J."/>
            <person name="Ruckert C."/>
        </authorList>
    </citation>
    <scope>NUCLEOTIDE SEQUENCE</scope>
    <source>
        <strain evidence="3">JCM 4784</strain>
    </source>
</reference>
<feature type="region of interest" description="Disordered" evidence="1">
    <location>
        <begin position="1"/>
        <end position="36"/>
    </location>
</feature>
<dbReference type="Proteomes" id="UP000608024">
    <property type="component" value="Unassembled WGS sequence"/>
</dbReference>
<evidence type="ECO:0000256" key="1">
    <source>
        <dbReference type="SAM" id="MobiDB-lite"/>
    </source>
</evidence>
<feature type="compositionally biased region" description="Low complexity" evidence="1">
    <location>
        <begin position="7"/>
        <end position="32"/>
    </location>
</feature>
<dbReference type="AlphaFoldDB" id="A0A919A100"/>
<keyword evidence="2" id="KW-0812">Transmembrane</keyword>
<gene>
    <name evidence="3" type="ORF">GCM10018785_54850</name>
</gene>
<accession>A0A919A100</accession>
<keyword evidence="2" id="KW-1133">Transmembrane helix</keyword>
<keyword evidence="2" id="KW-0472">Membrane</keyword>
<sequence length="101" mass="9813">MHEVRWSGSAGAAGSEPGAPAVGAAPRADAPGSASHGTGMDPLSVCLAVLGGALVLALVGAVVARAPAAVVVRLPAGLRCAPRPDPNAPRALLARLAVLRI</sequence>
<evidence type="ECO:0000256" key="2">
    <source>
        <dbReference type="SAM" id="Phobius"/>
    </source>
</evidence>
<proteinExistence type="predicted"/>
<evidence type="ECO:0000313" key="4">
    <source>
        <dbReference type="Proteomes" id="UP000608024"/>
    </source>
</evidence>
<evidence type="ECO:0000313" key="3">
    <source>
        <dbReference type="EMBL" id="GHE79744.1"/>
    </source>
</evidence>
<protein>
    <submittedName>
        <fullName evidence="3">Uncharacterized protein</fullName>
    </submittedName>
</protein>
<feature type="transmembrane region" description="Helical" evidence="2">
    <location>
        <begin position="42"/>
        <end position="64"/>
    </location>
</feature>
<keyword evidence="4" id="KW-1185">Reference proteome</keyword>
<comment type="caution">
    <text evidence="3">The sequence shown here is derived from an EMBL/GenBank/DDBJ whole genome shotgun (WGS) entry which is preliminary data.</text>
</comment>
<dbReference type="EMBL" id="BNBT01000109">
    <property type="protein sequence ID" value="GHE79744.1"/>
    <property type="molecule type" value="Genomic_DNA"/>
</dbReference>
<reference evidence="3" key="2">
    <citation type="submission" date="2020-09" db="EMBL/GenBank/DDBJ databases">
        <authorList>
            <person name="Sun Q."/>
            <person name="Ohkuma M."/>
        </authorList>
    </citation>
    <scope>NUCLEOTIDE SEQUENCE</scope>
    <source>
        <strain evidence="3">JCM 4784</strain>
    </source>
</reference>
<name>A0A919A100_9ACTN</name>
<organism evidence="3 4">
    <name type="scientific">Streptomyces longispororuber</name>
    <dbReference type="NCBI Taxonomy" id="68230"/>
    <lineage>
        <taxon>Bacteria</taxon>
        <taxon>Bacillati</taxon>
        <taxon>Actinomycetota</taxon>
        <taxon>Actinomycetes</taxon>
        <taxon>Kitasatosporales</taxon>
        <taxon>Streptomycetaceae</taxon>
        <taxon>Streptomyces</taxon>
    </lineage>
</organism>